<keyword evidence="3" id="KW-1185">Reference proteome</keyword>
<dbReference type="AlphaFoldDB" id="A0A0C3CLP3"/>
<protein>
    <submittedName>
        <fullName evidence="2">Uncharacterized protein</fullName>
    </submittedName>
</protein>
<dbReference type="EMBL" id="KN831768">
    <property type="protein sequence ID" value="KIM49590.1"/>
    <property type="molecule type" value="Genomic_DNA"/>
</dbReference>
<evidence type="ECO:0000313" key="2">
    <source>
        <dbReference type="EMBL" id="KIM49590.1"/>
    </source>
</evidence>
<accession>A0A0C3CLP3</accession>
<sequence>MWAKRKCVVAKTYREQPPVVAEKHCARISQTPAARHRHSLKYQEKRDSLETTSDDPGVEESRCDPEERSVEAGEKRPLQTSSDIDVGRENVDMAPANVTNINITGRQDIYAMSHDNGEKSNDTVTEAVPFHHVVIKPS</sequence>
<evidence type="ECO:0000256" key="1">
    <source>
        <dbReference type="SAM" id="MobiDB-lite"/>
    </source>
</evidence>
<name>A0A0C3CLP3_HEBCY</name>
<proteinExistence type="predicted"/>
<reference evidence="2 3" key="1">
    <citation type="submission" date="2014-04" db="EMBL/GenBank/DDBJ databases">
        <authorList>
            <consortium name="DOE Joint Genome Institute"/>
            <person name="Kuo A."/>
            <person name="Gay G."/>
            <person name="Dore J."/>
            <person name="Kohler A."/>
            <person name="Nagy L.G."/>
            <person name="Floudas D."/>
            <person name="Copeland A."/>
            <person name="Barry K.W."/>
            <person name="Cichocki N."/>
            <person name="Veneault-Fourrey C."/>
            <person name="LaButti K."/>
            <person name="Lindquist E.A."/>
            <person name="Lipzen A."/>
            <person name="Lundell T."/>
            <person name="Morin E."/>
            <person name="Murat C."/>
            <person name="Sun H."/>
            <person name="Tunlid A."/>
            <person name="Henrissat B."/>
            <person name="Grigoriev I.V."/>
            <person name="Hibbett D.S."/>
            <person name="Martin F."/>
            <person name="Nordberg H.P."/>
            <person name="Cantor M.N."/>
            <person name="Hua S.X."/>
        </authorList>
    </citation>
    <scope>NUCLEOTIDE SEQUENCE [LARGE SCALE GENOMIC DNA]</scope>
    <source>
        <strain evidence="3">h7</strain>
    </source>
</reference>
<dbReference type="Proteomes" id="UP000053424">
    <property type="component" value="Unassembled WGS sequence"/>
</dbReference>
<gene>
    <name evidence="2" type="ORF">M413DRAFT_112355</name>
</gene>
<evidence type="ECO:0000313" key="3">
    <source>
        <dbReference type="Proteomes" id="UP000053424"/>
    </source>
</evidence>
<dbReference type="HOGENOM" id="CLU_1855499_0_0_1"/>
<reference evidence="3" key="2">
    <citation type="submission" date="2015-01" db="EMBL/GenBank/DDBJ databases">
        <title>Evolutionary Origins and Diversification of the Mycorrhizal Mutualists.</title>
        <authorList>
            <consortium name="DOE Joint Genome Institute"/>
            <consortium name="Mycorrhizal Genomics Consortium"/>
            <person name="Kohler A."/>
            <person name="Kuo A."/>
            <person name="Nagy L.G."/>
            <person name="Floudas D."/>
            <person name="Copeland A."/>
            <person name="Barry K.W."/>
            <person name="Cichocki N."/>
            <person name="Veneault-Fourrey C."/>
            <person name="LaButti K."/>
            <person name="Lindquist E.A."/>
            <person name="Lipzen A."/>
            <person name="Lundell T."/>
            <person name="Morin E."/>
            <person name="Murat C."/>
            <person name="Riley R."/>
            <person name="Ohm R."/>
            <person name="Sun H."/>
            <person name="Tunlid A."/>
            <person name="Henrissat B."/>
            <person name="Grigoriev I.V."/>
            <person name="Hibbett D.S."/>
            <person name="Martin F."/>
        </authorList>
    </citation>
    <scope>NUCLEOTIDE SEQUENCE [LARGE SCALE GENOMIC DNA]</scope>
    <source>
        <strain evidence="3">h7</strain>
    </source>
</reference>
<organism evidence="2 3">
    <name type="scientific">Hebeloma cylindrosporum</name>
    <dbReference type="NCBI Taxonomy" id="76867"/>
    <lineage>
        <taxon>Eukaryota</taxon>
        <taxon>Fungi</taxon>
        <taxon>Dikarya</taxon>
        <taxon>Basidiomycota</taxon>
        <taxon>Agaricomycotina</taxon>
        <taxon>Agaricomycetes</taxon>
        <taxon>Agaricomycetidae</taxon>
        <taxon>Agaricales</taxon>
        <taxon>Agaricineae</taxon>
        <taxon>Hymenogastraceae</taxon>
        <taxon>Hebeloma</taxon>
    </lineage>
</organism>
<feature type="region of interest" description="Disordered" evidence="1">
    <location>
        <begin position="30"/>
        <end position="90"/>
    </location>
</feature>
<feature type="compositionally biased region" description="Basic and acidic residues" evidence="1">
    <location>
        <begin position="59"/>
        <end position="77"/>
    </location>
</feature>